<dbReference type="HOGENOM" id="CLU_017028_0_3_11"/>
<dbReference type="STRING" id="1343740.M271_01395"/>
<dbReference type="AlphaFoldDB" id="A0A0A0N556"/>
<evidence type="ECO:0000313" key="3">
    <source>
        <dbReference type="EMBL" id="RLV76001.1"/>
    </source>
</evidence>
<dbReference type="Gene3D" id="3.40.190.10">
    <property type="entry name" value="Periplasmic binding protein-like II"/>
    <property type="match status" value="1"/>
</dbReference>
<accession>A0A0A0N556</accession>
<evidence type="ECO:0000259" key="2">
    <source>
        <dbReference type="Pfam" id="PF00496"/>
    </source>
</evidence>
<dbReference type="Gene3D" id="3.10.105.10">
    <property type="entry name" value="Dipeptide-binding Protein, Domain 3"/>
    <property type="match status" value="1"/>
</dbReference>
<name>A0A0A0N556_STRRN</name>
<dbReference type="Pfam" id="PF00496">
    <property type="entry name" value="SBP_bac_5"/>
    <property type="match status" value="1"/>
</dbReference>
<feature type="signal peptide" evidence="1">
    <location>
        <begin position="1"/>
        <end position="24"/>
    </location>
</feature>
<evidence type="ECO:0000313" key="4">
    <source>
        <dbReference type="Proteomes" id="UP000281594"/>
    </source>
</evidence>
<dbReference type="InterPro" id="IPR030678">
    <property type="entry name" value="Peptide/Ni-bd"/>
</dbReference>
<protein>
    <recommendedName>
        <fullName evidence="2">Solute-binding protein family 5 domain-containing protein</fullName>
    </recommendedName>
</protein>
<dbReference type="Proteomes" id="UP000281594">
    <property type="component" value="Unassembled WGS sequence"/>
</dbReference>
<sequence>MFPVLRRRKGVRAAAAGAALSVLAALTGCGTDGVGRAAPGPDGGSFSVGVPSWYVAHLTPGRAGKSSVADAIWTPLTRVDARGRAVGAVARSVRSPDLRHWTIELRHGWTFHNGEPVTARSFADAWNAAAYGPNAMPYGYLFSDIQGYTDLNPLKGKPKRTTLSGVRAVDAHTLKVTLSRPLSVFPYTLASTVFAPMPRTAFKDLAGFDRLPIGNGPYEVAAPGIKPGVQQLTLRRYDGYAGPEGSAARITVKSYQDDATAFTSFRSGAVDVALASGNRLAQARRADADDVALSTAGGLVYLGFPLWDKRFGDRRVRQAFSLAINRRAVTRSLLQGLASPAAGIAPGTVTGGGQRACADCRYDPGRARRLLAEAGGWHGRLTLWTQADPAMQTVLEAVLNQLRTNLGITSITLKAQPTDQLYPNLSAHKADGPFLLYMGASYPALYAQAQQLFATGSGTNTTGYRSSRFTSLLDRAAAAHTTPRITTLTRRAERTALDDLPLAPLYHPVTGAVHGPALAGVHLDFLGDVRLARISVR</sequence>
<gene>
    <name evidence="3" type="ORF">D3C57_142285</name>
</gene>
<dbReference type="RefSeq" id="WP_020865312.1">
    <property type="nucleotide sequence ID" value="NC_022785.1"/>
</dbReference>
<dbReference type="SUPFAM" id="SSF53850">
    <property type="entry name" value="Periplasmic binding protein-like II"/>
    <property type="match status" value="1"/>
</dbReference>
<feature type="chain" id="PRO_5038879305" description="Solute-binding protein family 5 domain-containing protein" evidence="1">
    <location>
        <begin position="25"/>
        <end position="537"/>
    </location>
</feature>
<dbReference type="PANTHER" id="PTHR30290:SF83">
    <property type="entry name" value="ABC TRANSPORTER SUBSTRATE-BINDING PROTEIN"/>
    <property type="match status" value="1"/>
</dbReference>
<feature type="domain" description="Solute-binding protein family 5" evidence="2">
    <location>
        <begin position="86"/>
        <end position="452"/>
    </location>
</feature>
<evidence type="ECO:0000256" key="1">
    <source>
        <dbReference type="SAM" id="SignalP"/>
    </source>
</evidence>
<comment type="caution">
    <text evidence="3">The sequence shown here is derived from an EMBL/GenBank/DDBJ whole genome shotgun (WGS) entry which is preliminary data.</text>
</comment>
<dbReference type="GO" id="GO:0043190">
    <property type="term" value="C:ATP-binding cassette (ABC) transporter complex"/>
    <property type="evidence" value="ECO:0007669"/>
    <property type="project" value="InterPro"/>
</dbReference>
<dbReference type="GO" id="GO:1904680">
    <property type="term" value="F:peptide transmembrane transporter activity"/>
    <property type="evidence" value="ECO:0007669"/>
    <property type="project" value="TreeGrafter"/>
</dbReference>
<organism evidence="3 4">
    <name type="scientific">Streptomyces rapamycinicus (strain ATCC 29253 / DSM 41530 / NRRL 5491 / AYB-994)</name>
    <name type="common">Streptomyces hygroscopicus (strain ATCC 29253)</name>
    <dbReference type="NCBI Taxonomy" id="1343740"/>
    <lineage>
        <taxon>Bacteria</taxon>
        <taxon>Bacillati</taxon>
        <taxon>Actinomycetota</taxon>
        <taxon>Actinomycetes</taxon>
        <taxon>Kitasatosporales</taxon>
        <taxon>Streptomycetaceae</taxon>
        <taxon>Streptomyces</taxon>
        <taxon>Streptomyces violaceusniger group</taxon>
    </lineage>
</organism>
<keyword evidence="1" id="KW-0732">Signal</keyword>
<dbReference type="PIRSF" id="PIRSF002741">
    <property type="entry name" value="MppA"/>
    <property type="match status" value="1"/>
</dbReference>
<dbReference type="GO" id="GO:0015833">
    <property type="term" value="P:peptide transport"/>
    <property type="evidence" value="ECO:0007669"/>
    <property type="project" value="TreeGrafter"/>
</dbReference>
<dbReference type="InterPro" id="IPR039424">
    <property type="entry name" value="SBP_5"/>
</dbReference>
<dbReference type="PROSITE" id="PS51257">
    <property type="entry name" value="PROKAR_LIPOPROTEIN"/>
    <property type="match status" value="1"/>
</dbReference>
<dbReference type="GO" id="GO:0042597">
    <property type="term" value="C:periplasmic space"/>
    <property type="evidence" value="ECO:0007669"/>
    <property type="project" value="UniProtKB-ARBA"/>
</dbReference>
<dbReference type="PANTHER" id="PTHR30290">
    <property type="entry name" value="PERIPLASMIC BINDING COMPONENT OF ABC TRANSPORTER"/>
    <property type="match status" value="1"/>
</dbReference>
<dbReference type="CDD" id="cd00995">
    <property type="entry name" value="PBP2_NikA_DppA_OppA_like"/>
    <property type="match status" value="1"/>
</dbReference>
<dbReference type="eggNOG" id="COG4166">
    <property type="taxonomic scope" value="Bacteria"/>
</dbReference>
<dbReference type="KEGG" id="src:M271_01395"/>
<proteinExistence type="predicted"/>
<dbReference type="InterPro" id="IPR000914">
    <property type="entry name" value="SBP_5_dom"/>
</dbReference>
<dbReference type="EMBL" id="QYCY01000002">
    <property type="protein sequence ID" value="RLV76001.1"/>
    <property type="molecule type" value="Genomic_DNA"/>
</dbReference>
<reference evidence="3 4" key="1">
    <citation type="journal article" date="2018" name="J. Biol. Chem.">
        <title>Discovery of the actinoplanic acid pathway in Streptomyces rapamycinicus reveals a genetically conserved synergism with rapamycin.</title>
        <authorList>
            <person name="Mrak P."/>
            <person name="Krastel P."/>
            <person name="Pivk Lukancic P."/>
            <person name="Tao J."/>
            <person name="Pistorius D."/>
            <person name="Moore C.M."/>
        </authorList>
    </citation>
    <scope>NUCLEOTIDE SEQUENCE [LARGE SCALE GENOMIC DNA]</scope>
    <source>
        <strain evidence="3 4">NRRL 5491</strain>
    </source>
</reference>
<dbReference type="Gene3D" id="3.90.76.10">
    <property type="entry name" value="Dipeptide-binding Protein, Domain 1"/>
    <property type="match status" value="1"/>
</dbReference>